<evidence type="ECO:0000313" key="2">
    <source>
        <dbReference type="Proteomes" id="UP001375539"/>
    </source>
</evidence>
<reference evidence="1" key="1">
    <citation type="submission" date="2024-03" db="EMBL/GenBank/DDBJ databases">
        <title>Novel Streptomyces species of biotechnological and ecological value are a feature of Machair soil.</title>
        <authorList>
            <person name="Prole J.R."/>
            <person name="Goodfellow M."/>
            <person name="Allenby N."/>
            <person name="Ward A.C."/>
        </authorList>
    </citation>
    <scope>NUCLEOTIDE SEQUENCE</scope>
    <source>
        <strain evidence="1">MS1.AVA.4</strain>
    </source>
</reference>
<keyword evidence="2" id="KW-1185">Reference proteome</keyword>
<accession>A0ACC6QSJ4</accession>
<name>A0ACC6QSJ4_9ACTN</name>
<proteinExistence type="predicted"/>
<dbReference type="Proteomes" id="UP001375539">
    <property type="component" value="Unassembled WGS sequence"/>
</dbReference>
<evidence type="ECO:0000313" key="1">
    <source>
        <dbReference type="EMBL" id="MEJ8661266.1"/>
    </source>
</evidence>
<organism evidence="1 2">
    <name type="scientific">Streptomyces pratisoli</name>
    <dbReference type="NCBI Taxonomy" id="3139917"/>
    <lineage>
        <taxon>Bacteria</taxon>
        <taxon>Bacillati</taxon>
        <taxon>Actinomycetota</taxon>
        <taxon>Actinomycetes</taxon>
        <taxon>Kitasatosporales</taxon>
        <taxon>Streptomycetaceae</taxon>
        <taxon>Streptomyces</taxon>
    </lineage>
</organism>
<protein>
    <submittedName>
        <fullName evidence="1">DMT family transporter</fullName>
    </submittedName>
</protein>
<dbReference type="EMBL" id="JBBKAI010000002">
    <property type="protein sequence ID" value="MEJ8661266.1"/>
    <property type="molecule type" value="Genomic_DNA"/>
</dbReference>
<gene>
    <name evidence="1" type="ORF">WKI58_32975</name>
</gene>
<comment type="caution">
    <text evidence="1">The sequence shown here is derived from an EMBL/GenBank/DDBJ whole genome shotgun (WGS) entry which is preliminary data.</text>
</comment>
<sequence length="330" mass="33406">MTSGSRGTAVRMGVLALLWGSGFLWIKLALNHGLSPLQITVARCVLGAAVLLAIALASGARLPRDRRTWGHLVVAAFLCNALPFFLFGLGEQTVDSSVAGVLNATTPLWSLLIGIGLGTERGPRPIRLGGLVLGFAGTLLIFAPWQRSGLFGWGALALLGAAVSYAAAFAYMGRTLTGRGTEPLALSAAQLVTASGLSILALPAAGGLAPVRADATALVAVVVLGIFGTGFTFFLNYRLIADEGATSAATVGYLLPVVSVALGAVVLGEAIGPRVVIGMLTVLAGVAMTRGRGRATQEPGAGSVSVSVTSVSATPSVTAAVSEAVSDCRR</sequence>